<dbReference type="OrthoDB" id="9906920at2"/>
<accession>A0A5C5YSC3</accession>
<gene>
    <name evidence="2" type="ORF">Pla123a_16410</name>
</gene>
<proteinExistence type="predicted"/>
<dbReference type="Proteomes" id="UP000318478">
    <property type="component" value="Unassembled WGS sequence"/>
</dbReference>
<reference evidence="2 3" key="1">
    <citation type="submission" date="2019-02" db="EMBL/GenBank/DDBJ databases">
        <title>Deep-cultivation of Planctomycetes and their phenomic and genomic characterization uncovers novel biology.</title>
        <authorList>
            <person name="Wiegand S."/>
            <person name="Jogler M."/>
            <person name="Boedeker C."/>
            <person name="Pinto D."/>
            <person name="Vollmers J."/>
            <person name="Rivas-Marin E."/>
            <person name="Kohn T."/>
            <person name="Peeters S.H."/>
            <person name="Heuer A."/>
            <person name="Rast P."/>
            <person name="Oberbeckmann S."/>
            <person name="Bunk B."/>
            <person name="Jeske O."/>
            <person name="Meyerdierks A."/>
            <person name="Storesund J.E."/>
            <person name="Kallscheuer N."/>
            <person name="Luecker S."/>
            <person name="Lage O.M."/>
            <person name="Pohl T."/>
            <person name="Merkel B.J."/>
            <person name="Hornburger P."/>
            <person name="Mueller R.-W."/>
            <person name="Bruemmer F."/>
            <person name="Labrenz M."/>
            <person name="Spormann A.M."/>
            <person name="Op Den Camp H."/>
            <person name="Overmann J."/>
            <person name="Amann R."/>
            <person name="Jetten M.S.M."/>
            <person name="Mascher T."/>
            <person name="Medema M.H."/>
            <person name="Devos D.P."/>
            <person name="Kaster A.-K."/>
            <person name="Ovreas L."/>
            <person name="Rohde M."/>
            <person name="Galperin M.Y."/>
            <person name="Jogler C."/>
        </authorList>
    </citation>
    <scope>NUCLEOTIDE SEQUENCE [LARGE SCALE GENOMIC DNA]</scope>
    <source>
        <strain evidence="2 3">Pla123a</strain>
    </source>
</reference>
<dbReference type="EMBL" id="SJPO01000003">
    <property type="protein sequence ID" value="TWT77845.1"/>
    <property type="molecule type" value="Genomic_DNA"/>
</dbReference>
<sequence length="110" mass="12049">MPVPSVSGLPLSFPSSVAVGPPQPAPRAPAHARQGSVWQRWASLRSDILRHIHACDQSGKALTIDQLAADLDEALGLVERRTQELQSLRLIRCHEDRRIELEPGSQLKCG</sequence>
<evidence type="ECO:0000256" key="1">
    <source>
        <dbReference type="SAM" id="MobiDB-lite"/>
    </source>
</evidence>
<dbReference type="AlphaFoldDB" id="A0A5C5YSC3"/>
<name>A0A5C5YSC3_9BACT</name>
<protein>
    <submittedName>
        <fullName evidence="2">Uncharacterized protein</fullName>
    </submittedName>
</protein>
<organism evidence="2 3">
    <name type="scientific">Posidoniimonas polymericola</name>
    <dbReference type="NCBI Taxonomy" id="2528002"/>
    <lineage>
        <taxon>Bacteria</taxon>
        <taxon>Pseudomonadati</taxon>
        <taxon>Planctomycetota</taxon>
        <taxon>Planctomycetia</taxon>
        <taxon>Pirellulales</taxon>
        <taxon>Lacipirellulaceae</taxon>
        <taxon>Posidoniimonas</taxon>
    </lineage>
</organism>
<keyword evidence="3" id="KW-1185">Reference proteome</keyword>
<evidence type="ECO:0000313" key="2">
    <source>
        <dbReference type="EMBL" id="TWT77845.1"/>
    </source>
</evidence>
<dbReference type="RefSeq" id="WP_146585716.1">
    <property type="nucleotide sequence ID" value="NZ_SJPO01000003.1"/>
</dbReference>
<feature type="region of interest" description="Disordered" evidence="1">
    <location>
        <begin position="1"/>
        <end position="32"/>
    </location>
</feature>
<evidence type="ECO:0000313" key="3">
    <source>
        <dbReference type="Proteomes" id="UP000318478"/>
    </source>
</evidence>
<comment type="caution">
    <text evidence="2">The sequence shown here is derived from an EMBL/GenBank/DDBJ whole genome shotgun (WGS) entry which is preliminary data.</text>
</comment>